<keyword evidence="2 7" id="KW-0963">Cytoplasm</keyword>
<dbReference type="GO" id="GO:2000143">
    <property type="term" value="P:negative regulation of DNA-templated transcription initiation"/>
    <property type="evidence" value="ECO:0007669"/>
    <property type="project" value="TreeGrafter"/>
</dbReference>
<evidence type="ECO:0000256" key="3">
    <source>
        <dbReference type="ARBA" id="ARBA00022737"/>
    </source>
</evidence>
<evidence type="ECO:0000256" key="7">
    <source>
        <dbReference type="HAMAP-Rule" id="MF_01008"/>
    </source>
</evidence>
<evidence type="ECO:0000259" key="8">
    <source>
        <dbReference type="PROSITE" id="PS51740"/>
    </source>
</evidence>
<keyword evidence="6 7" id="KW-0804">Transcription</keyword>
<evidence type="ECO:0000313" key="10">
    <source>
        <dbReference type="Proteomes" id="UP000176939"/>
    </source>
</evidence>
<protein>
    <recommendedName>
        <fullName evidence="1 7">Transcriptional regulator MraZ</fullName>
    </recommendedName>
</protein>
<dbReference type="GO" id="GO:0000976">
    <property type="term" value="F:transcription cis-regulatory region binding"/>
    <property type="evidence" value="ECO:0007669"/>
    <property type="project" value="TreeGrafter"/>
</dbReference>
<evidence type="ECO:0000313" key="9">
    <source>
        <dbReference type="EMBL" id="OGM08282.1"/>
    </source>
</evidence>
<comment type="subunit">
    <text evidence="7">Forms oligomers.</text>
</comment>
<dbReference type="GO" id="GO:0009295">
    <property type="term" value="C:nucleoid"/>
    <property type="evidence" value="ECO:0007669"/>
    <property type="project" value="UniProtKB-SubCell"/>
</dbReference>
<evidence type="ECO:0000256" key="1">
    <source>
        <dbReference type="ARBA" id="ARBA00013860"/>
    </source>
</evidence>
<gene>
    <name evidence="7" type="primary">mraZ</name>
    <name evidence="9" type="ORF">A2Z67_01080</name>
</gene>
<dbReference type="Gene3D" id="3.40.1550.20">
    <property type="entry name" value="Transcriptional regulator MraZ domain"/>
    <property type="match status" value="1"/>
</dbReference>
<dbReference type="InterPro" id="IPR035642">
    <property type="entry name" value="MraZ_N"/>
</dbReference>
<dbReference type="HAMAP" id="MF_01008">
    <property type="entry name" value="MraZ"/>
    <property type="match status" value="1"/>
</dbReference>
<dbReference type="InterPro" id="IPR038619">
    <property type="entry name" value="MraZ_sf"/>
</dbReference>
<evidence type="ECO:0000256" key="6">
    <source>
        <dbReference type="ARBA" id="ARBA00023163"/>
    </source>
</evidence>
<feature type="domain" description="SpoVT-AbrB" evidence="8">
    <location>
        <begin position="5"/>
        <end position="47"/>
    </location>
</feature>
<dbReference type="SUPFAM" id="SSF89447">
    <property type="entry name" value="AbrB/MazE/MraZ-like"/>
    <property type="match status" value="1"/>
</dbReference>
<dbReference type="AlphaFoldDB" id="A0A1F7WZI9"/>
<comment type="subcellular location">
    <subcellularLocation>
        <location evidence="7">Cytoplasm</location>
        <location evidence="7">Nucleoid</location>
    </subcellularLocation>
</comment>
<dbReference type="CDD" id="cd16321">
    <property type="entry name" value="MraZ_C"/>
    <property type="match status" value="1"/>
</dbReference>
<dbReference type="GO" id="GO:0005737">
    <property type="term" value="C:cytoplasm"/>
    <property type="evidence" value="ECO:0007669"/>
    <property type="project" value="UniProtKB-UniRule"/>
</dbReference>
<evidence type="ECO:0000256" key="4">
    <source>
        <dbReference type="ARBA" id="ARBA00023015"/>
    </source>
</evidence>
<dbReference type="Pfam" id="PF02381">
    <property type="entry name" value="MraZ"/>
    <property type="match status" value="2"/>
</dbReference>
<reference evidence="9 10" key="1">
    <citation type="journal article" date="2016" name="Nat. Commun.">
        <title>Thousands of microbial genomes shed light on interconnected biogeochemical processes in an aquifer system.</title>
        <authorList>
            <person name="Anantharaman K."/>
            <person name="Brown C.T."/>
            <person name="Hug L.A."/>
            <person name="Sharon I."/>
            <person name="Castelle C.J."/>
            <person name="Probst A.J."/>
            <person name="Thomas B.C."/>
            <person name="Singh A."/>
            <person name="Wilkins M.J."/>
            <person name="Karaoz U."/>
            <person name="Brodie E.L."/>
            <person name="Williams K.H."/>
            <person name="Hubbard S.S."/>
            <person name="Banfield J.F."/>
        </authorList>
    </citation>
    <scope>NUCLEOTIDE SEQUENCE [LARGE SCALE GENOMIC DNA]</scope>
</reference>
<accession>A0A1F7WZI9</accession>
<keyword evidence="3" id="KW-0677">Repeat</keyword>
<dbReference type="InterPro" id="IPR007159">
    <property type="entry name" value="SpoVT-AbrB_dom"/>
</dbReference>
<comment type="similarity">
    <text evidence="7">Belongs to the MraZ family.</text>
</comment>
<proteinExistence type="inferred from homology"/>
<dbReference type="GO" id="GO:0003700">
    <property type="term" value="F:DNA-binding transcription factor activity"/>
    <property type="evidence" value="ECO:0007669"/>
    <property type="project" value="UniProtKB-UniRule"/>
</dbReference>
<dbReference type="InterPro" id="IPR003444">
    <property type="entry name" value="MraZ"/>
</dbReference>
<dbReference type="PANTHER" id="PTHR34701">
    <property type="entry name" value="TRANSCRIPTIONAL REGULATOR MRAZ"/>
    <property type="match status" value="1"/>
</dbReference>
<dbReference type="CDD" id="cd16320">
    <property type="entry name" value="MraZ_N"/>
    <property type="match status" value="1"/>
</dbReference>
<comment type="caution">
    <text evidence="9">The sequence shown here is derived from an EMBL/GenBank/DDBJ whole genome shotgun (WGS) entry which is preliminary data.</text>
</comment>
<organism evidence="9 10">
    <name type="scientific">Candidatus Woesebacteria bacterium RBG_13_36_22</name>
    <dbReference type="NCBI Taxonomy" id="1802478"/>
    <lineage>
        <taxon>Bacteria</taxon>
        <taxon>Candidatus Woeseibacteriota</taxon>
    </lineage>
</organism>
<name>A0A1F7WZI9_9BACT</name>
<dbReference type="PANTHER" id="PTHR34701:SF1">
    <property type="entry name" value="TRANSCRIPTIONAL REGULATOR MRAZ"/>
    <property type="match status" value="1"/>
</dbReference>
<dbReference type="EMBL" id="MGFQ01000052">
    <property type="protein sequence ID" value="OGM08282.1"/>
    <property type="molecule type" value="Genomic_DNA"/>
</dbReference>
<dbReference type="InterPro" id="IPR020603">
    <property type="entry name" value="MraZ_dom"/>
</dbReference>
<keyword evidence="5 7" id="KW-0238">DNA-binding</keyword>
<dbReference type="InterPro" id="IPR035644">
    <property type="entry name" value="MraZ_C"/>
</dbReference>
<sequence>MLIGRYFTQVSEKGRIALPAKFRKETGNKIIIARWYEECLVIVGQQGWDRLLARLTNKEEVVTRPIRSVERFILSTAFEVETDDQGRFVIPQILRDIAKIEDKLIFLGLGERIELWDLETWEKEEVKVKTEADRMLEEISKQRKTKT</sequence>
<evidence type="ECO:0000256" key="5">
    <source>
        <dbReference type="ARBA" id="ARBA00023125"/>
    </source>
</evidence>
<feature type="domain" description="SpoVT-AbrB" evidence="8">
    <location>
        <begin position="77"/>
        <end position="120"/>
    </location>
</feature>
<dbReference type="Proteomes" id="UP000176939">
    <property type="component" value="Unassembled WGS sequence"/>
</dbReference>
<evidence type="ECO:0000256" key="2">
    <source>
        <dbReference type="ARBA" id="ARBA00022490"/>
    </source>
</evidence>
<keyword evidence="4 7" id="KW-0805">Transcription regulation</keyword>
<dbReference type="PROSITE" id="PS51740">
    <property type="entry name" value="SPOVT_ABRB"/>
    <property type="match status" value="2"/>
</dbReference>
<dbReference type="InterPro" id="IPR037914">
    <property type="entry name" value="SpoVT-AbrB_sf"/>
</dbReference>